<feature type="transmembrane region" description="Helical" evidence="2">
    <location>
        <begin position="134"/>
        <end position="153"/>
    </location>
</feature>
<dbReference type="InParanoid" id="A0A5E4GJ08"/>
<dbReference type="EMBL" id="CABIKO010000814">
    <property type="protein sequence ID" value="VVA39583.1"/>
    <property type="molecule type" value="Genomic_DNA"/>
</dbReference>
<evidence type="ECO:0000256" key="1">
    <source>
        <dbReference type="SAM" id="MobiDB-lite"/>
    </source>
</evidence>
<name>A0A5E4GJ08_PRUDU</name>
<reference evidence="4" key="1">
    <citation type="journal article" date="2020" name="Plant J.">
        <title>Transposons played a major role in the diversification between the closely related almond and peach genomes: results from the almond genome sequence.</title>
        <authorList>
            <person name="Alioto T."/>
            <person name="Alexiou K.G."/>
            <person name="Bardil A."/>
            <person name="Barteri F."/>
            <person name="Castanera R."/>
            <person name="Cruz F."/>
            <person name="Dhingra A."/>
            <person name="Duval H."/>
            <person name="Fernandez I Marti A."/>
            <person name="Frias L."/>
            <person name="Galan B."/>
            <person name="Garcia J.L."/>
            <person name="Howad W."/>
            <person name="Gomez-Garrido J."/>
            <person name="Gut M."/>
            <person name="Julca I."/>
            <person name="Morata J."/>
            <person name="Puigdomenech P."/>
            <person name="Ribeca P."/>
            <person name="Rubio Cabetas M.J."/>
            <person name="Vlasova A."/>
            <person name="Wirthensohn M."/>
            <person name="Garcia-Mas J."/>
            <person name="Gabaldon T."/>
            <person name="Casacuberta J.M."/>
            <person name="Arus P."/>
        </authorList>
    </citation>
    <scope>NUCLEOTIDE SEQUENCE [LARGE SCALE GENOMIC DNA]</scope>
    <source>
        <strain evidence="4">cv. Texas</strain>
    </source>
</reference>
<gene>
    <name evidence="3" type="ORF">ALMOND_2B006789</name>
</gene>
<accession>A0A5E4GJ08</accession>
<feature type="compositionally biased region" description="Basic residues" evidence="1">
    <location>
        <begin position="81"/>
        <end position="98"/>
    </location>
</feature>
<sequence length="178" mass="20897">MKFDPDTKSFQFGTRSLKIIANAVIEILGLLNEGKSVKLGTNRYTDTFRIRQFREKSKPSNDMVEEELKKTIALANQLKKEKAKAKQKKKTNRGKAKKKIEEEEEEEEEEEKEEEEEEEEEEEDNEVVDYDKDVVSLILILLYMTFLFANSSFTLHWKIVEHCVNLDTLSRYDPPRNS</sequence>
<keyword evidence="2" id="KW-0812">Transmembrane</keyword>
<protein>
    <submittedName>
        <fullName evidence="3">Uncharacterized protein</fullName>
    </submittedName>
</protein>
<dbReference type="AlphaFoldDB" id="A0A5E4GJ08"/>
<dbReference type="Proteomes" id="UP000327085">
    <property type="component" value="Chromosome 1"/>
</dbReference>
<keyword evidence="2" id="KW-1133">Transmembrane helix</keyword>
<evidence type="ECO:0000256" key="2">
    <source>
        <dbReference type="SAM" id="Phobius"/>
    </source>
</evidence>
<proteinExistence type="predicted"/>
<feature type="compositionally biased region" description="Acidic residues" evidence="1">
    <location>
        <begin position="102"/>
        <end position="127"/>
    </location>
</feature>
<keyword evidence="2" id="KW-0472">Membrane</keyword>
<feature type="region of interest" description="Disordered" evidence="1">
    <location>
        <begin position="79"/>
        <end position="127"/>
    </location>
</feature>
<evidence type="ECO:0000313" key="3">
    <source>
        <dbReference type="EMBL" id="VVA39583.1"/>
    </source>
</evidence>
<organism evidence="3 4">
    <name type="scientific">Prunus dulcis</name>
    <name type="common">Almond</name>
    <name type="synonym">Amygdalus dulcis</name>
    <dbReference type="NCBI Taxonomy" id="3755"/>
    <lineage>
        <taxon>Eukaryota</taxon>
        <taxon>Viridiplantae</taxon>
        <taxon>Streptophyta</taxon>
        <taxon>Embryophyta</taxon>
        <taxon>Tracheophyta</taxon>
        <taxon>Spermatophyta</taxon>
        <taxon>Magnoliopsida</taxon>
        <taxon>eudicotyledons</taxon>
        <taxon>Gunneridae</taxon>
        <taxon>Pentapetalae</taxon>
        <taxon>rosids</taxon>
        <taxon>fabids</taxon>
        <taxon>Rosales</taxon>
        <taxon>Rosaceae</taxon>
        <taxon>Amygdaloideae</taxon>
        <taxon>Amygdaleae</taxon>
        <taxon>Prunus</taxon>
    </lineage>
</organism>
<dbReference type="Gramene" id="VVA39583">
    <property type="protein sequence ID" value="VVA39583"/>
    <property type="gene ID" value="Prudul26B006789"/>
</dbReference>
<evidence type="ECO:0000313" key="4">
    <source>
        <dbReference type="Proteomes" id="UP000327085"/>
    </source>
</evidence>